<dbReference type="EMBL" id="CP034465">
    <property type="protein sequence ID" value="AZP04803.1"/>
    <property type="molecule type" value="Genomic_DNA"/>
</dbReference>
<dbReference type="RefSeq" id="WP_126110561.1">
    <property type="nucleotide sequence ID" value="NZ_CP034465.1"/>
</dbReference>
<protein>
    <submittedName>
        <fullName evidence="2">NERD domain-containing protein</fullName>
    </submittedName>
</protein>
<evidence type="ECO:0000313" key="3">
    <source>
        <dbReference type="Proteomes" id="UP000273326"/>
    </source>
</evidence>
<accession>A0A3Q9BL55</accession>
<name>A0A3Q9BL55_9LACT</name>
<dbReference type="InterPro" id="IPR011528">
    <property type="entry name" value="NERD"/>
</dbReference>
<feature type="domain" description="NERD" evidence="1">
    <location>
        <begin position="34"/>
        <end position="143"/>
    </location>
</feature>
<dbReference type="Proteomes" id="UP000273326">
    <property type="component" value="Chromosome"/>
</dbReference>
<dbReference type="Pfam" id="PF08378">
    <property type="entry name" value="NERD"/>
    <property type="match status" value="1"/>
</dbReference>
<proteinExistence type="predicted"/>
<dbReference type="OrthoDB" id="2164794at2"/>
<sequence length="290" mass="34012">MRLQKPESLKVVEILYKRMPFNSALAEEYFVVRKGYEGERKFYDLTSQKGFPMIVLHDVLLKKSGTAQIDFIVIMATRIYLFEIKNFEGTIHHKGDDFIKNNYKLDRNPLNRAKNDFDILDGILRANRVRIPAEWKLVFINGNFTLYGHQPEVPILLLPQLEEFFEKMAKTSAPLTNYHYKIAHLIRNSRPESNLYKSDYKYDYESLEKGIWCDKCEPTKMINKHRYLKCSGCSKTEPKIDGVERSIAEFKLLFPGKKLTARILKDWCGNMIGETFSRCVIKEMDRKNNS</sequence>
<keyword evidence="3" id="KW-1185">Reference proteome</keyword>
<evidence type="ECO:0000259" key="1">
    <source>
        <dbReference type="PROSITE" id="PS50965"/>
    </source>
</evidence>
<dbReference type="AlphaFoldDB" id="A0A3Q9BL55"/>
<gene>
    <name evidence="2" type="ORF">EJN90_09225</name>
</gene>
<dbReference type="KEGG" id="jeh:EJN90_09225"/>
<evidence type="ECO:0000313" key="2">
    <source>
        <dbReference type="EMBL" id="AZP04803.1"/>
    </source>
</evidence>
<reference evidence="3" key="1">
    <citation type="submission" date="2018-12" db="EMBL/GenBank/DDBJ databases">
        <title>Complete genome sequencing of Jeotgalibaca sp. H21T32.</title>
        <authorList>
            <person name="Bae J.-W."/>
            <person name="Lee S.-Y."/>
        </authorList>
    </citation>
    <scope>NUCLEOTIDE SEQUENCE [LARGE SCALE GENOMIC DNA]</scope>
    <source>
        <strain evidence="3">H21T32</strain>
    </source>
</reference>
<dbReference type="PROSITE" id="PS50965">
    <property type="entry name" value="NERD"/>
    <property type="match status" value="1"/>
</dbReference>
<organism evidence="2 3">
    <name type="scientific">Jeotgalibaca ciconiae</name>
    <dbReference type="NCBI Taxonomy" id="2496265"/>
    <lineage>
        <taxon>Bacteria</taxon>
        <taxon>Bacillati</taxon>
        <taxon>Bacillota</taxon>
        <taxon>Bacilli</taxon>
        <taxon>Lactobacillales</taxon>
        <taxon>Carnobacteriaceae</taxon>
        <taxon>Jeotgalibaca</taxon>
    </lineage>
</organism>